<dbReference type="RefSeq" id="WP_141382924.1">
    <property type="nucleotide sequence ID" value="NZ_BJNF01000026.1"/>
</dbReference>
<proteinExistence type="predicted"/>
<accession>A0A4Y3WBF5</accession>
<gene>
    <name evidence="1" type="ORF">NWI01_10810</name>
</gene>
<evidence type="ECO:0000313" key="2">
    <source>
        <dbReference type="Proteomes" id="UP000318825"/>
    </source>
</evidence>
<dbReference type="AlphaFoldDB" id="A0A4Y3WBF5"/>
<protein>
    <recommendedName>
        <fullName evidence="3">Phage Gp37Gp68</fullName>
    </recommendedName>
</protein>
<dbReference type="Pfam" id="PF07505">
    <property type="entry name" value="DUF5131"/>
    <property type="match status" value="1"/>
</dbReference>
<dbReference type="OrthoDB" id="9787478at2"/>
<sequence length="384" mass="42325">MSKTNIEWTERVWNPFAGCSIVSPGCTNCYAMKRARRIEACNAGLRQGHGGSPHYAGTTKIVNGNAVWTGKIGTASDEVLTAPLRRKKPTTYFVNSMSDLFHEAVPDEAIDKVFAVMALTPQHTYQVLTKRSARMRNYVIHLYETDEGIERLSDAAVAVSGSQCAAHIEDVTPPLPNVWLGVSTERQKEADERIPDLLATPAAVRFISAEPLLGPIDLTAIKAPHVPGTPDDSDMGWTFNALATGDYYRFKDDRGYNEGGDGPYREHALDWVIVGGESGAGARPMHPDWVRSLRDQCASAGVAFFFKQWGSWYPIVDRDNDDPDWRADYGRASRSPEKFRIVNLAGGCGFHGERVHLMQRYSKSAAGRLLDAVTHDAMPEATPL</sequence>
<organism evidence="1 2">
    <name type="scientific">Nitrobacter winogradskyi</name>
    <name type="common">Nitrobacter agilis</name>
    <dbReference type="NCBI Taxonomy" id="913"/>
    <lineage>
        <taxon>Bacteria</taxon>
        <taxon>Pseudomonadati</taxon>
        <taxon>Pseudomonadota</taxon>
        <taxon>Alphaproteobacteria</taxon>
        <taxon>Hyphomicrobiales</taxon>
        <taxon>Nitrobacteraceae</taxon>
        <taxon>Nitrobacter</taxon>
    </lineage>
</organism>
<evidence type="ECO:0000313" key="1">
    <source>
        <dbReference type="EMBL" id="GEC15189.1"/>
    </source>
</evidence>
<dbReference type="EMBL" id="BJNF01000026">
    <property type="protein sequence ID" value="GEC15189.1"/>
    <property type="molecule type" value="Genomic_DNA"/>
</dbReference>
<comment type="caution">
    <text evidence="1">The sequence shown here is derived from an EMBL/GenBank/DDBJ whole genome shotgun (WGS) entry which is preliminary data.</text>
</comment>
<name>A0A4Y3WBF5_NITWI</name>
<evidence type="ECO:0008006" key="3">
    <source>
        <dbReference type="Google" id="ProtNLM"/>
    </source>
</evidence>
<reference evidence="1 2" key="1">
    <citation type="submission" date="2019-06" db="EMBL/GenBank/DDBJ databases">
        <title>Whole genome shotgun sequence of Nitrobacter winogradskyi NBRC 14297.</title>
        <authorList>
            <person name="Hosoyama A."/>
            <person name="Uohara A."/>
            <person name="Ohji S."/>
            <person name="Ichikawa N."/>
        </authorList>
    </citation>
    <scope>NUCLEOTIDE SEQUENCE [LARGE SCALE GENOMIC DNA]</scope>
    <source>
        <strain evidence="1 2">NBRC 14297</strain>
    </source>
</reference>
<dbReference type="InterPro" id="IPR011101">
    <property type="entry name" value="DUF5131"/>
</dbReference>
<dbReference type="Proteomes" id="UP000318825">
    <property type="component" value="Unassembled WGS sequence"/>
</dbReference>